<comment type="similarity">
    <text evidence="1">Belongs to the short-chain fatty acyl-CoA assimilation regulator (ScfR) family.</text>
</comment>
<dbReference type="InterPro" id="IPR010359">
    <property type="entry name" value="IrrE_HExxH"/>
</dbReference>
<dbReference type="Gene3D" id="1.10.260.40">
    <property type="entry name" value="lambda repressor-like DNA-binding domains"/>
    <property type="match status" value="1"/>
</dbReference>
<accession>A0A4U1JHN9</accession>
<dbReference type="OrthoDB" id="1123084at2"/>
<evidence type="ECO:0000313" key="6">
    <source>
        <dbReference type="EMBL" id="TKD12124.1"/>
    </source>
</evidence>
<keyword evidence="2" id="KW-0805">Transcription regulation</keyword>
<dbReference type="InterPro" id="IPR050807">
    <property type="entry name" value="TransReg_Diox_bact_type"/>
</dbReference>
<dbReference type="PROSITE" id="PS50943">
    <property type="entry name" value="HTH_CROC1"/>
    <property type="match status" value="1"/>
</dbReference>
<comment type="caution">
    <text evidence="6">The sequence shown here is derived from an EMBL/GenBank/DDBJ whole genome shotgun (WGS) entry which is preliminary data.</text>
</comment>
<evidence type="ECO:0000256" key="2">
    <source>
        <dbReference type="ARBA" id="ARBA00023015"/>
    </source>
</evidence>
<dbReference type="RefSeq" id="WP_136927919.1">
    <property type="nucleotide sequence ID" value="NZ_SSMQ01000004.1"/>
</dbReference>
<dbReference type="Pfam" id="PF01381">
    <property type="entry name" value="HTH_3"/>
    <property type="match status" value="1"/>
</dbReference>
<feature type="domain" description="HTH cro/C1-type" evidence="5">
    <location>
        <begin position="11"/>
        <end position="65"/>
    </location>
</feature>
<dbReference type="AlphaFoldDB" id="A0A4U1JHN9"/>
<dbReference type="SMART" id="SM00530">
    <property type="entry name" value="HTH_XRE"/>
    <property type="match status" value="1"/>
</dbReference>
<dbReference type="GO" id="GO:0003677">
    <property type="term" value="F:DNA binding"/>
    <property type="evidence" value="ECO:0007669"/>
    <property type="project" value="UniProtKB-KW"/>
</dbReference>
<dbReference type="Pfam" id="PF06114">
    <property type="entry name" value="Peptidase_M78"/>
    <property type="match status" value="1"/>
</dbReference>
<keyword evidence="7" id="KW-1185">Reference proteome</keyword>
<dbReference type="Pfam" id="PF09856">
    <property type="entry name" value="ScfRs"/>
    <property type="match status" value="1"/>
</dbReference>
<evidence type="ECO:0000256" key="1">
    <source>
        <dbReference type="ARBA" id="ARBA00007227"/>
    </source>
</evidence>
<proteinExistence type="inferred from homology"/>
<dbReference type="GO" id="GO:0005829">
    <property type="term" value="C:cytosol"/>
    <property type="evidence" value="ECO:0007669"/>
    <property type="project" value="TreeGrafter"/>
</dbReference>
<evidence type="ECO:0000256" key="4">
    <source>
        <dbReference type="ARBA" id="ARBA00023163"/>
    </source>
</evidence>
<dbReference type="InterPro" id="IPR001387">
    <property type="entry name" value="Cro/C1-type_HTH"/>
</dbReference>
<name>A0A4U1JHN9_9BACT</name>
<dbReference type="CDD" id="cd00093">
    <property type="entry name" value="HTH_XRE"/>
    <property type="match status" value="1"/>
</dbReference>
<dbReference type="SUPFAM" id="SSF47413">
    <property type="entry name" value="lambda repressor-like DNA-binding domains"/>
    <property type="match status" value="1"/>
</dbReference>
<dbReference type="InterPro" id="IPR010982">
    <property type="entry name" value="Lambda_DNA-bd_dom_sf"/>
</dbReference>
<keyword evidence="4" id="KW-0804">Transcription</keyword>
<dbReference type="InterPro" id="IPR026281">
    <property type="entry name" value="HTH_RamB"/>
</dbReference>
<reference evidence="6 7" key="1">
    <citation type="submission" date="2019-04" db="EMBL/GenBank/DDBJ databases">
        <authorList>
            <person name="Li Y."/>
            <person name="Wang J."/>
        </authorList>
    </citation>
    <scope>NUCLEOTIDE SEQUENCE [LARGE SCALE GENOMIC DNA]</scope>
    <source>
        <strain evidence="6 7">DSM 14668</strain>
    </source>
</reference>
<dbReference type="InterPro" id="IPR018653">
    <property type="entry name" value="ScfR_C"/>
</dbReference>
<evidence type="ECO:0000313" key="7">
    <source>
        <dbReference type="Proteomes" id="UP000309215"/>
    </source>
</evidence>
<evidence type="ECO:0000256" key="3">
    <source>
        <dbReference type="ARBA" id="ARBA00023125"/>
    </source>
</evidence>
<evidence type="ECO:0000259" key="5">
    <source>
        <dbReference type="PROSITE" id="PS50943"/>
    </source>
</evidence>
<sequence>MAENTMLGGKVRALRRRENMTQGQLADRLGISPSYLNLIENNRRPLTAPMLIKLAQLFELDLSTFGTSGDASIVSDLREAFGDPLFDNHNVTTSDLKELAGSSPALAKAVISLYRAYRDTRESAETLSERLEGGEGVAGMEPTRLPTEEVNDLIQRHMNHFPTLEDAADEVRARSRLESDDVYRSLVRHLDQEHGVEVRLLHVADERKAMRRYDREARRLSLSELLPPRSRRFQLAHQIGLLAASDTIDKLLESESGLSNPESRALARVALANYFAAALLMPYVPFYEAARAERYDIELLAHRFGTSFEQVCHRLTTLRRPSAEGVPFHFLRIDIAGNISKRFSGSGIRFARFNGACPRWAVHTAFLTPGMIRVQLSRMTDGTRYFCIARTVRNDRGGYHAPHSMLSVSIGCEARFAKELVYSDGVDVESHEALVPVGVTCRLCEHHDCEQRVFPPMQHPLRIDENLRGVSFFGPTPKR</sequence>
<dbReference type="Proteomes" id="UP000309215">
    <property type="component" value="Unassembled WGS sequence"/>
</dbReference>
<dbReference type="PIRSF" id="PIRSF019251">
    <property type="entry name" value="Rv0465c"/>
    <property type="match status" value="1"/>
</dbReference>
<organism evidence="6 7">
    <name type="scientific">Polyangium fumosum</name>
    <dbReference type="NCBI Taxonomy" id="889272"/>
    <lineage>
        <taxon>Bacteria</taxon>
        <taxon>Pseudomonadati</taxon>
        <taxon>Myxococcota</taxon>
        <taxon>Polyangia</taxon>
        <taxon>Polyangiales</taxon>
        <taxon>Polyangiaceae</taxon>
        <taxon>Polyangium</taxon>
    </lineage>
</organism>
<keyword evidence="3" id="KW-0238">DNA-binding</keyword>
<dbReference type="PANTHER" id="PTHR46797:SF23">
    <property type="entry name" value="HTH-TYPE TRANSCRIPTIONAL REGULATOR SUTR"/>
    <property type="match status" value="1"/>
</dbReference>
<protein>
    <submittedName>
        <fullName evidence="6">XRE family transcriptional regulator</fullName>
    </submittedName>
</protein>
<gene>
    <name evidence="6" type="ORF">E8A74_05805</name>
</gene>
<dbReference type="EMBL" id="SSMQ01000004">
    <property type="protein sequence ID" value="TKD12124.1"/>
    <property type="molecule type" value="Genomic_DNA"/>
</dbReference>
<dbReference type="GO" id="GO:0003700">
    <property type="term" value="F:DNA-binding transcription factor activity"/>
    <property type="evidence" value="ECO:0007669"/>
    <property type="project" value="TreeGrafter"/>
</dbReference>
<dbReference type="PANTHER" id="PTHR46797">
    <property type="entry name" value="HTH-TYPE TRANSCRIPTIONAL REGULATOR"/>
    <property type="match status" value="1"/>
</dbReference>